<dbReference type="EMBL" id="BGPR01026730">
    <property type="protein sequence ID" value="GBN96715.1"/>
    <property type="molecule type" value="Genomic_DNA"/>
</dbReference>
<evidence type="ECO:0000313" key="3">
    <source>
        <dbReference type="Proteomes" id="UP000499080"/>
    </source>
</evidence>
<keyword evidence="3" id="KW-1185">Reference proteome</keyword>
<proteinExistence type="predicted"/>
<reference evidence="2 3" key="1">
    <citation type="journal article" date="2019" name="Sci. Rep.">
        <title>Orb-weaving spider Araneus ventricosus genome elucidates the spidroin gene catalogue.</title>
        <authorList>
            <person name="Kono N."/>
            <person name="Nakamura H."/>
            <person name="Ohtoshi R."/>
            <person name="Moran D.A.P."/>
            <person name="Shinohara A."/>
            <person name="Yoshida Y."/>
            <person name="Fujiwara M."/>
            <person name="Mori M."/>
            <person name="Tomita M."/>
            <person name="Arakawa K."/>
        </authorList>
    </citation>
    <scope>NUCLEOTIDE SEQUENCE [LARGE SCALE GENOMIC DNA]</scope>
</reference>
<feature type="region of interest" description="Disordered" evidence="1">
    <location>
        <begin position="1"/>
        <end position="21"/>
    </location>
</feature>
<dbReference type="AlphaFoldDB" id="A0A4Y2TC95"/>
<comment type="caution">
    <text evidence="2">The sequence shown here is derived from an EMBL/GenBank/DDBJ whole genome shotgun (WGS) entry which is preliminary data.</text>
</comment>
<name>A0A4Y2TC95_ARAVE</name>
<organism evidence="2 3">
    <name type="scientific">Araneus ventricosus</name>
    <name type="common">Orbweaver spider</name>
    <name type="synonym">Epeira ventricosa</name>
    <dbReference type="NCBI Taxonomy" id="182803"/>
    <lineage>
        <taxon>Eukaryota</taxon>
        <taxon>Metazoa</taxon>
        <taxon>Ecdysozoa</taxon>
        <taxon>Arthropoda</taxon>
        <taxon>Chelicerata</taxon>
        <taxon>Arachnida</taxon>
        <taxon>Araneae</taxon>
        <taxon>Araneomorphae</taxon>
        <taxon>Entelegynae</taxon>
        <taxon>Araneoidea</taxon>
        <taxon>Araneidae</taxon>
        <taxon>Araneus</taxon>
    </lineage>
</organism>
<sequence>MESPSVVAGHSDARVTEDPNTSPCKTLFNHKTCTAGKRLSMTVTIDGTICAPIEALVRPYVILKCTDNSPEPSINPFILTG</sequence>
<gene>
    <name evidence="2" type="ORF">AVEN_93234_1</name>
</gene>
<evidence type="ECO:0000256" key="1">
    <source>
        <dbReference type="SAM" id="MobiDB-lite"/>
    </source>
</evidence>
<accession>A0A4Y2TC95</accession>
<protein>
    <submittedName>
        <fullName evidence="2">Uncharacterized protein</fullName>
    </submittedName>
</protein>
<evidence type="ECO:0000313" key="2">
    <source>
        <dbReference type="EMBL" id="GBN96715.1"/>
    </source>
</evidence>
<dbReference type="Proteomes" id="UP000499080">
    <property type="component" value="Unassembled WGS sequence"/>
</dbReference>